<dbReference type="KEGG" id="rml:FF011L_36940"/>
<dbReference type="AlphaFoldDB" id="A0A517MJ35"/>
<accession>A0A517MJ35</accession>
<reference evidence="1 2" key="1">
    <citation type="submission" date="2019-02" db="EMBL/GenBank/DDBJ databases">
        <title>Deep-cultivation of Planctomycetes and their phenomic and genomic characterization uncovers novel biology.</title>
        <authorList>
            <person name="Wiegand S."/>
            <person name="Jogler M."/>
            <person name="Boedeker C."/>
            <person name="Pinto D."/>
            <person name="Vollmers J."/>
            <person name="Rivas-Marin E."/>
            <person name="Kohn T."/>
            <person name="Peeters S.H."/>
            <person name="Heuer A."/>
            <person name="Rast P."/>
            <person name="Oberbeckmann S."/>
            <person name="Bunk B."/>
            <person name="Jeske O."/>
            <person name="Meyerdierks A."/>
            <person name="Storesund J.E."/>
            <person name="Kallscheuer N."/>
            <person name="Luecker S."/>
            <person name="Lage O.M."/>
            <person name="Pohl T."/>
            <person name="Merkel B.J."/>
            <person name="Hornburger P."/>
            <person name="Mueller R.-W."/>
            <person name="Bruemmer F."/>
            <person name="Labrenz M."/>
            <person name="Spormann A.M."/>
            <person name="Op den Camp H."/>
            <person name="Overmann J."/>
            <person name="Amann R."/>
            <person name="Jetten M.S.M."/>
            <person name="Mascher T."/>
            <person name="Medema M.H."/>
            <person name="Devos D.P."/>
            <person name="Kaster A.-K."/>
            <person name="Ovreas L."/>
            <person name="Rohde M."/>
            <person name="Galperin M.Y."/>
            <person name="Jogler C."/>
        </authorList>
    </citation>
    <scope>NUCLEOTIDE SEQUENCE [LARGE SCALE GENOMIC DNA]</scope>
    <source>
        <strain evidence="1 2">FF011L</strain>
    </source>
</reference>
<dbReference type="EMBL" id="CP036262">
    <property type="protein sequence ID" value="QDS94911.1"/>
    <property type="molecule type" value="Genomic_DNA"/>
</dbReference>
<proteinExistence type="predicted"/>
<organism evidence="1 2">
    <name type="scientific">Roseimaritima multifibrata</name>
    <dbReference type="NCBI Taxonomy" id="1930274"/>
    <lineage>
        <taxon>Bacteria</taxon>
        <taxon>Pseudomonadati</taxon>
        <taxon>Planctomycetota</taxon>
        <taxon>Planctomycetia</taxon>
        <taxon>Pirellulales</taxon>
        <taxon>Pirellulaceae</taxon>
        <taxon>Roseimaritima</taxon>
    </lineage>
</organism>
<protein>
    <recommendedName>
        <fullName evidence="3">Lipoprotein</fullName>
    </recommendedName>
</protein>
<keyword evidence="2" id="KW-1185">Reference proteome</keyword>
<evidence type="ECO:0008006" key="3">
    <source>
        <dbReference type="Google" id="ProtNLM"/>
    </source>
</evidence>
<evidence type="ECO:0000313" key="2">
    <source>
        <dbReference type="Proteomes" id="UP000320672"/>
    </source>
</evidence>
<sequence>MKSQNAPFFLFIRICIAAGIFGATGCVGLNIPSVRYHETPDPGPRTLDEALLFSKTSPGSGPNVQSCGLNCSGHCEEVDCGPDSGPAEKLPEVPWPRFHPVPTHPVYQSGLPGAEMW</sequence>
<dbReference type="PROSITE" id="PS51257">
    <property type="entry name" value="PROKAR_LIPOPROTEIN"/>
    <property type="match status" value="1"/>
</dbReference>
<dbReference type="Proteomes" id="UP000320672">
    <property type="component" value="Chromosome"/>
</dbReference>
<evidence type="ECO:0000313" key="1">
    <source>
        <dbReference type="EMBL" id="QDS94911.1"/>
    </source>
</evidence>
<gene>
    <name evidence="1" type="ORF">FF011L_36940</name>
</gene>
<name>A0A517MJ35_9BACT</name>